<dbReference type="KEGG" id="gme:Gmet_2668"/>
<name>Q39S88_GEOMG</name>
<evidence type="ECO:0000313" key="1">
    <source>
        <dbReference type="EMBL" id="ABB32886.1"/>
    </source>
</evidence>
<dbReference type="STRING" id="269799.Gmet_2668"/>
<dbReference type="EMBL" id="CP000148">
    <property type="protein sequence ID" value="ABB32886.1"/>
    <property type="molecule type" value="Genomic_DNA"/>
</dbReference>
<dbReference type="AlphaFoldDB" id="Q39S88"/>
<evidence type="ECO:0000313" key="2">
    <source>
        <dbReference type="Proteomes" id="UP000007073"/>
    </source>
</evidence>
<protein>
    <submittedName>
        <fullName evidence="1">Uncharacterized protein</fullName>
    </submittedName>
</protein>
<dbReference type="Proteomes" id="UP000007073">
    <property type="component" value="Chromosome"/>
</dbReference>
<reference evidence="1 2" key="1">
    <citation type="submission" date="2005-10" db="EMBL/GenBank/DDBJ databases">
        <title>Complete sequence of Geobacter metallireducens GS-15.</title>
        <authorList>
            <consortium name="US DOE Joint Genome Institute"/>
            <person name="Copeland A."/>
            <person name="Lucas S."/>
            <person name="Lapidus A."/>
            <person name="Barry K."/>
            <person name="Detter J.C."/>
            <person name="Glavina T."/>
            <person name="Hammon N."/>
            <person name="Israni S."/>
            <person name="Pitluck S."/>
            <person name="Di Bartolo G."/>
            <person name="Chain P."/>
            <person name="Schmutz J."/>
            <person name="Larimer F."/>
            <person name="Land M."/>
            <person name="Kyrpides N."/>
            <person name="Ivanova N."/>
            <person name="Richardson P."/>
        </authorList>
    </citation>
    <scope>NUCLEOTIDE SEQUENCE [LARGE SCALE GENOMIC DNA]</scope>
    <source>
        <strain evidence="2">ATCC 53774 / DSM 7210 / GS-15</strain>
    </source>
</reference>
<dbReference type="HOGENOM" id="CLU_2734274_0_0_7"/>
<organism evidence="1 2">
    <name type="scientific">Geobacter metallireducens (strain ATCC 53774 / DSM 7210 / GS-15)</name>
    <dbReference type="NCBI Taxonomy" id="269799"/>
    <lineage>
        <taxon>Bacteria</taxon>
        <taxon>Pseudomonadati</taxon>
        <taxon>Thermodesulfobacteriota</taxon>
        <taxon>Desulfuromonadia</taxon>
        <taxon>Geobacterales</taxon>
        <taxon>Geobacteraceae</taxon>
        <taxon>Geobacter</taxon>
    </lineage>
</organism>
<proteinExistence type="predicted"/>
<sequence>MVVETKGYHLKNDDTDYKEKLLDLCTEMFRWENVKTVGELELEYDAKTSVACALVFQEHWRTELAALSGGN</sequence>
<gene>
    <name evidence="1" type="ordered locus">Gmet_2668</name>
</gene>
<accession>Q39S88</accession>
<dbReference type="RefSeq" id="WP_004511793.1">
    <property type="nucleotide sequence ID" value="NC_007517.1"/>
</dbReference>
<reference evidence="1 2" key="2">
    <citation type="journal article" date="2009" name="BMC Microbiol.">
        <title>The genome sequence of Geobacter metallireducens: features of metabolism, physiology and regulation common and dissimilar to Geobacter sulfurreducens.</title>
        <authorList>
            <person name="Aklujkar M."/>
            <person name="Krushkal J."/>
            <person name="DiBartolo G."/>
            <person name="Lapidus A."/>
            <person name="Land M.L."/>
            <person name="Lovley D.R."/>
        </authorList>
    </citation>
    <scope>NUCLEOTIDE SEQUENCE [LARGE SCALE GENOMIC DNA]</scope>
    <source>
        <strain evidence="2">ATCC 53774 / DSM 7210 / GS-15</strain>
    </source>
</reference>
<keyword evidence="2" id="KW-1185">Reference proteome</keyword>